<dbReference type="EMBL" id="QKTW01000017">
    <property type="protein sequence ID" value="PZF72615.1"/>
    <property type="molecule type" value="Genomic_DNA"/>
</dbReference>
<dbReference type="RefSeq" id="WP_110999206.1">
    <property type="nucleotide sequence ID" value="NZ_QKTW01000017.1"/>
</dbReference>
<dbReference type="SUPFAM" id="SSF52172">
    <property type="entry name" value="CheY-like"/>
    <property type="match status" value="1"/>
</dbReference>
<proteinExistence type="predicted"/>
<dbReference type="Proteomes" id="UP000248745">
    <property type="component" value="Unassembled WGS sequence"/>
</dbReference>
<name>A0A2W2AB31_9BACT</name>
<keyword evidence="2" id="KW-1185">Reference proteome</keyword>
<accession>A0A2W2AB31</accession>
<dbReference type="Gene3D" id="3.40.50.2300">
    <property type="match status" value="1"/>
</dbReference>
<gene>
    <name evidence="1" type="ORF">DN068_12170</name>
</gene>
<dbReference type="InterPro" id="IPR011006">
    <property type="entry name" value="CheY-like_superfamily"/>
</dbReference>
<evidence type="ECO:0000313" key="1">
    <source>
        <dbReference type="EMBL" id="PZF72615.1"/>
    </source>
</evidence>
<reference evidence="1 2" key="1">
    <citation type="submission" date="2018-06" db="EMBL/GenBank/DDBJ databases">
        <title>Mucibacter soli gen. nov., sp. nov., a new member of the family Chitinophagaceae producing mucin.</title>
        <authorList>
            <person name="Kim M.-K."/>
            <person name="Park S."/>
            <person name="Kim T.-S."/>
            <person name="Joung Y."/>
            <person name="Han J.-H."/>
            <person name="Kim S.B."/>
        </authorList>
    </citation>
    <scope>NUCLEOTIDE SEQUENCE [LARGE SCALE GENOMIC DNA]</scope>
    <source>
        <strain evidence="1 2">R1-15</strain>
    </source>
</reference>
<sequence>MSRYLIAYIDEDQGDREQFEIYFDEYKEDFQVTNLFPGKKSLEELVEEVVETAPDIVVLDFNLKYSDDTVPDNGDVVMQRISDRKPLLPVVLMTSYKNFAEKSFISPEKRKSILEKSMLNDAKDKGFRDELLVYITYYKDLLQKYKDEFAGLQHKGQLSDVEQARLLELDSILEEAVDRQSAIKSEHKTDENLSDLQNLISSTKELIKDLKNKPNASV</sequence>
<organism evidence="1 2">
    <name type="scientific">Taibaiella soli</name>
    <dbReference type="NCBI Taxonomy" id="1649169"/>
    <lineage>
        <taxon>Bacteria</taxon>
        <taxon>Pseudomonadati</taxon>
        <taxon>Bacteroidota</taxon>
        <taxon>Chitinophagia</taxon>
        <taxon>Chitinophagales</taxon>
        <taxon>Chitinophagaceae</taxon>
        <taxon>Taibaiella</taxon>
    </lineage>
</organism>
<protein>
    <recommendedName>
        <fullName evidence="3">Response regulatory domain-containing protein</fullName>
    </recommendedName>
</protein>
<dbReference type="AlphaFoldDB" id="A0A2W2AB31"/>
<comment type="caution">
    <text evidence="1">The sequence shown here is derived from an EMBL/GenBank/DDBJ whole genome shotgun (WGS) entry which is preliminary data.</text>
</comment>
<evidence type="ECO:0000313" key="2">
    <source>
        <dbReference type="Proteomes" id="UP000248745"/>
    </source>
</evidence>
<evidence type="ECO:0008006" key="3">
    <source>
        <dbReference type="Google" id="ProtNLM"/>
    </source>
</evidence>